<dbReference type="InterPro" id="IPR001328">
    <property type="entry name" value="Pept_tRNA_hydro"/>
</dbReference>
<evidence type="ECO:0000313" key="5">
    <source>
        <dbReference type="EMBL" id="KAJ7375459.1"/>
    </source>
</evidence>
<evidence type="ECO:0000256" key="2">
    <source>
        <dbReference type="ARBA" id="ARBA00022801"/>
    </source>
</evidence>
<keyword evidence="3" id="KW-0694">RNA-binding</keyword>
<name>A0A9W9Z8I0_9CNID</name>
<dbReference type="Gene3D" id="3.40.50.1470">
    <property type="entry name" value="Peptidyl-tRNA hydrolase"/>
    <property type="match status" value="1"/>
</dbReference>
<evidence type="ECO:0000256" key="3">
    <source>
        <dbReference type="ARBA" id="ARBA00022884"/>
    </source>
</evidence>
<dbReference type="PANTHER" id="PTHR17224">
    <property type="entry name" value="PEPTIDYL-TRNA HYDROLASE"/>
    <property type="match status" value="1"/>
</dbReference>
<gene>
    <name evidence="5" type="primary">PTRH1</name>
    <name evidence="5" type="ORF">OS493_002232</name>
</gene>
<protein>
    <submittedName>
        <fullName evidence="5">Peptidyl-tRNA hydrolase protein 1</fullName>
        <ecNumber evidence="5">3.1.1.29</ecNumber>
    </submittedName>
</protein>
<accession>A0A9W9Z8I0</accession>
<evidence type="ECO:0000256" key="1">
    <source>
        <dbReference type="ARBA" id="ARBA00022555"/>
    </source>
</evidence>
<dbReference type="CDD" id="cd00462">
    <property type="entry name" value="PTH"/>
    <property type="match status" value="1"/>
</dbReference>
<feature type="region of interest" description="Disordered" evidence="4">
    <location>
        <begin position="211"/>
        <end position="237"/>
    </location>
</feature>
<feature type="compositionally biased region" description="Basic and acidic residues" evidence="4">
    <location>
        <begin position="211"/>
        <end position="220"/>
    </location>
</feature>
<dbReference type="OrthoDB" id="1711136at2759"/>
<dbReference type="GO" id="GO:0000049">
    <property type="term" value="F:tRNA binding"/>
    <property type="evidence" value="ECO:0007669"/>
    <property type="project" value="UniProtKB-KW"/>
</dbReference>
<keyword evidence="1" id="KW-0820">tRNA-binding</keyword>
<comment type="caution">
    <text evidence="5">The sequence shown here is derived from an EMBL/GenBank/DDBJ whole genome shotgun (WGS) entry which is preliminary data.</text>
</comment>
<dbReference type="GO" id="GO:0004045">
    <property type="term" value="F:peptidyl-tRNA hydrolase activity"/>
    <property type="evidence" value="ECO:0007669"/>
    <property type="project" value="UniProtKB-EC"/>
</dbReference>
<dbReference type="EC" id="3.1.1.29" evidence="5"/>
<proteinExistence type="predicted"/>
<keyword evidence="2 5" id="KW-0378">Hydrolase</keyword>
<dbReference type="EMBL" id="MU826826">
    <property type="protein sequence ID" value="KAJ7375459.1"/>
    <property type="molecule type" value="Genomic_DNA"/>
</dbReference>
<feature type="compositionally biased region" description="Polar residues" evidence="4">
    <location>
        <begin position="222"/>
        <end position="237"/>
    </location>
</feature>
<reference evidence="5" key="1">
    <citation type="submission" date="2023-01" db="EMBL/GenBank/DDBJ databases">
        <title>Genome assembly of the deep-sea coral Lophelia pertusa.</title>
        <authorList>
            <person name="Herrera S."/>
            <person name="Cordes E."/>
        </authorList>
    </citation>
    <scope>NUCLEOTIDE SEQUENCE</scope>
    <source>
        <strain evidence="5">USNM1676648</strain>
        <tissue evidence="5">Polyp</tissue>
    </source>
</reference>
<dbReference type="Pfam" id="PF01195">
    <property type="entry name" value="Pept_tRNA_hydro"/>
    <property type="match status" value="1"/>
</dbReference>
<evidence type="ECO:0000256" key="4">
    <source>
        <dbReference type="SAM" id="MobiDB-lite"/>
    </source>
</evidence>
<evidence type="ECO:0000313" key="6">
    <source>
        <dbReference type="Proteomes" id="UP001163046"/>
    </source>
</evidence>
<keyword evidence="6" id="KW-1185">Reference proteome</keyword>
<dbReference type="NCBIfam" id="TIGR00447">
    <property type="entry name" value="pth"/>
    <property type="match status" value="1"/>
</dbReference>
<dbReference type="AlphaFoldDB" id="A0A9W9Z8I0"/>
<dbReference type="InterPro" id="IPR036416">
    <property type="entry name" value="Pept_tRNA_hydro_sf"/>
</dbReference>
<dbReference type="SUPFAM" id="SSF53178">
    <property type="entry name" value="Peptidyl-tRNA hydrolase-like"/>
    <property type="match status" value="1"/>
</dbReference>
<organism evidence="5 6">
    <name type="scientific">Desmophyllum pertusum</name>
    <dbReference type="NCBI Taxonomy" id="174260"/>
    <lineage>
        <taxon>Eukaryota</taxon>
        <taxon>Metazoa</taxon>
        <taxon>Cnidaria</taxon>
        <taxon>Anthozoa</taxon>
        <taxon>Hexacorallia</taxon>
        <taxon>Scleractinia</taxon>
        <taxon>Caryophylliina</taxon>
        <taxon>Caryophylliidae</taxon>
        <taxon>Desmophyllum</taxon>
    </lineage>
</organism>
<sequence length="237" mass="26188">MLSANLGLVKTSKSFKFICKRNVSQAEASDVRKLRAMVVGLGNHTLPDTRHSVGMLVVDYLAKHLGATWHFNRRSMGHLAVTIVDNQQLILLKPTVLMNINGRSIARTAAMYNVNPSNIILVHDDLDRPVGKYSLKHGGSAGGHNGVRSAIASLSSDTLKRIRVGIGRPDKRHHVTDYVLSKFKPSEIPVMQDTAEQCCKVLMDELQLFRTEDNGTKETENSEQTTAQFEVKQQSAA</sequence>
<dbReference type="PANTHER" id="PTHR17224:SF1">
    <property type="entry name" value="PEPTIDYL-TRNA HYDROLASE"/>
    <property type="match status" value="1"/>
</dbReference>
<dbReference type="Proteomes" id="UP001163046">
    <property type="component" value="Unassembled WGS sequence"/>
</dbReference>